<reference evidence="3" key="2">
    <citation type="submission" date="2025-08" db="UniProtKB">
        <authorList>
            <consortium name="RefSeq"/>
        </authorList>
    </citation>
    <scope>IDENTIFICATION</scope>
    <source>
        <strain evidence="3">14028-0561.14</strain>
        <tissue evidence="3">Whole fly</tissue>
    </source>
</reference>
<protein>
    <submittedName>
        <fullName evidence="3">Uncharacterized protein Fatp2 isoform X3</fullName>
    </submittedName>
</protein>
<keyword evidence="1" id="KW-0472">Membrane</keyword>
<reference evidence="2" key="1">
    <citation type="submission" date="2025-05" db="UniProtKB">
        <authorList>
            <consortium name="RefSeq"/>
        </authorList>
    </citation>
    <scope>NUCLEOTIDE SEQUENCE [LARGE SCALE GENOMIC DNA]</scope>
    <source>
        <strain evidence="2">14028-0561.14</strain>
    </source>
</reference>
<keyword evidence="2" id="KW-1185">Reference proteome</keyword>
<accession>A0A6P4JAG4</accession>
<feature type="transmembrane region" description="Helical" evidence="1">
    <location>
        <begin position="29"/>
        <end position="48"/>
    </location>
</feature>
<sequence length="78" mass="8783">MMTGTDNESLLEDGSQGDGQHRLRIWQKIVFFMLGLIVALTICVLIRLSNRLAADAELKALNHFREIYSGRSGHLFGH</sequence>
<evidence type="ECO:0000256" key="1">
    <source>
        <dbReference type="SAM" id="Phobius"/>
    </source>
</evidence>
<dbReference type="RefSeq" id="XP_017038497.1">
    <property type="nucleotide sequence ID" value="XM_017183008.3"/>
</dbReference>
<dbReference type="AlphaFoldDB" id="A0A6P4JAG4"/>
<proteinExistence type="predicted"/>
<dbReference type="OrthoDB" id="288590at2759"/>
<evidence type="ECO:0000313" key="2">
    <source>
        <dbReference type="Proteomes" id="UP001652661"/>
    </source>
</evidence>
<name>A0A6P4JAG4_DROKI</name>
<keyword evidence="1" id="KW-1133">Transmembrane helix</keyword>
<keyword evidence="1" id="KW-0812">Transmembrane</keyword>
<gene>
    <name evidence="3" type="primary">Fatp2</name>
</gene>
<evidence type="ECO:0000313" key="3">
    <source>
        <dbReference type="RefSeq" id="XP_017038497.1"/>
    </source>
</evidence>
<dbReference type="OMA" id="KLNIWHK"/>
<dbReference type="Proteomes" id="UP001652661">
    <property type="component" value="Chromosome 2L"/>
</dbReference>
<organism evidence="2 3">
    <name type="scientific">Drosophila kikkawai</name>
    <name type="common">Fruit fly</name>
    <dbReference type="NCBI Taxonomy" id="30033"/>
    <lineage>
        <taxon>Eukaryota</taxon>
        <taxon>Metazoa</taxon>
        <taxon>Ecdysozoa</taxon>
        <taxon>Arthropoda</taxon>
        <taxon>Hexapoda</taxon>
        <taxon>Insecta</taxon>
        <taxon>Pterygota</taxon>
        <taxon>Neoptera</taxon>
        <taxon>Endopterygota</taxon>
        <taxon>Diptera</taxon>
        <taxon>Brachycera</taxon>
        <taxon>Muscomorpha</taxon>
        <taxon>Ephydroidea</taxon>
        <taxon>Drosophilidae</taxon>
        <taxon>Drosophila</taxon>
        <taxon>Sophophora</taxon>
    </lineage>
</organism>